<dbReference type="EMBL" id="CP047897">
    <property type="protein sequence ID" value="QHL86837.1"/>
    <property type="molecule type" value="Genomic_DNA"/>
</dbReference>
<dbReference type="Pfam" id="PF13451">
    <property type="entry name" value="zf_Tbcl"/>
    <property type="match status" value="1"/>
</dbReference>
<keyword evidence="3" id="KW-1185">Reference proteome</keyword>
<dbReference type="AlphaFoldDB" id="A0A6P1NSZ9"/>
<name>A0A6P1NSZ9_9BACT</name>
<evidence type="ECO:0000313" key="2">
    <source>
        <dbReference type="EMBL" id="QHL86837.1"/>
    </source>
</evidence>
<evidence type="ECO:0000313" key="3">
    <source>
        <dbReference type="Proteomes" id="UP000464214"/>
    </source>
</evidence>
<evidence type="ECO:0000259" key="1">
    <source>
        <dbReference type="Pfam" id="PF13451"/>
    </source>
</evidence>
<sequence>MTKKKENKLKCLCCDATVYQSDLRRTLGREVWIWGVTRKLEFADLVHGQYQFACDSCLESGRAIIGTPQRQLYCDFDPYLAFFDLNKTCENCAKDYVFTKEEQQSWYEKLRFWVQSKPKYCADCRRKKRQRKRMNKELSDILSKKENLGIEDMERLSEIYKEINRPDKSQYYQNLIEKYKRKTATNTA</sequence>
<accession>A0A6P1NSZ9</accession>
<gene>
    <name evidence="2" type="ORF">GU926_05045</name>
</gene>
<feature type="domain" description="Probable zinc-binding" evidence="1">
    <location>
        <begin position="84"/>
        <end position="132"/>
    </location>
</feature>
<proteinExistence type="predicted"/>
<organism evidence="2 3">
    <name type="scientific">Nibribacter ruber</name>
    <dbReference type="NCBI Taxonomy" id="2698458"/>
    <lineage>
        <taxon>Bacteria</taxon>
        <taxon>Pseudomonadati</taxon>
        <taxon>Bacteroidota</taxon>
        <taxon>Cytophagia</taxon>
        <taxon>Cytophagales</taxon>
        <taxon>Hymenobacteraceae</taxon>
        <taxon>Nibribacter</taxon>
    </lineage>
</organism>
<reference evidence="2 3" key="1">
    <citation type="submission" date="2020-01" db="EMBL/GenBank/DDBJ databases">
        <authorList>
            <person name="Kim M."/>
        </authorList>
    </citation>
    <scope>NUCLEOTIDE SEQUENCE [LARGE SCALE GENOMIC DNA]</scope>
    <source>
        <strain evidence="2 3">BT10</strain>
    </source>
</reference>
<dbReference type="Proteomes" id="UP000464214">
    <property type="component" value="Chromosome"/>
</dbReference>
<dbReference type="RefSeq" id="WP_160689625.1">
    <property type="nucleotide sequence ID" value="NZ_CP047897.1"/>
</dbReference>
<dbReference type="KEGG" id="nib:GU926_05045"/>
<dbReference type="InterPro" id="IPR025306">
    <property type="entry name" value="Zn-bnd_dom_prob"/>
</dbReference>
<protein>
    <recommendedName>
        <fullName evidence="1">Probable zinc-binding domain-containing protein</fullName>
    </recommendedName>
</protein>